<dbReference type="EMBL" id="MU003509">
    <property type="protein sequence ID" value="KAF2470087.1"/>
    <property type="molecule type" value="Genomic_DNA"/>
</dbReference>
<evidence type="ECO:0000313" key="1">
    <source>
        <dbReference type="EMBL" id="KAF2470087.1"/>
    </source>
</evidence>
<proteinExistence type="predicted"/>
<reference evidence="1" key="1">
    <citation type="journal article" date="2020" name="Stud. Mycol.">
        <title>101 Dothideomycetes genomes: a test case for predicting lifestyles and emergence of pathogens.</title>
        <authorList>
            <person name="Haridas S."/>
            <person name="Albert R."/>
            <person name="Binder M."/>
            <person name="Bloem J."/>
            <person name="Labutti K."/>
            <person name="Salamov A."/>
            <person name="Andreopoulos B."/>
            <person name="Baker S."/>
            <person name="Barry K."/>
            <person name="Bills G."/>
            <person name="Bluhm B."/>
            <person name="Cannon C."/>
            <person name="Castanera R."/>
            <person name="Culley D."/>
            <person name="Daum C."/>
            <person name="Ezra D."/>
            <person name="Gonzalez J."/>
            <person name="Henrissat B."/>
            <person name="Kuo A."/>
            <person name="Liang C."/>
            <person name="Lipzen A."/>
            <person name="Lutzoni F."/>
            <person name="Magnuson J."/>
            <person name="Mondo S."/>
            <person name="Nolan M."/>
            <person name="Ohm R."/>
            <person name="Pangilinan J."/>
            <person name="Park H.-J."/>
            <person name="Ramirez L."/>
            <person name="Alfaro M."/>
            <person name="Sun H."/>
            <person name="Tritt A."/>
            <person name="Yoshinaga Y."/>
            <person name="Zwiers L.-H."/>
            <person name="Turgeon B."/>
            <person name="Goodwin S."/>
            <person name="Spatafora J."/>
            <person name="Crous P."/>
            <person name="Grigoriev I."/>
        </authorList>
    </citation>
    <scope>NUCLEOTIDE SEQUENCE</scope>
    <source>
        <strain evidence="1">ATCC 200398</strain>
    </source>
</reference>
<gene>
    <name evidence="1" type="ORF">BDR25DRAFT_304057</name>
</gene>
<keyword evidence="2" id="KW-1185">Reference proteome</keyword>
<evidence type="ECO:0000313" key="2">
    <source>
        <dbReference type="Proteomes" id="UP000799755"/>
    </source>
</evidence>
<protein>
    <submittedName>
        <fullName evidence="1">Uncharacterized protein</fullName>
    </submittedName>
</protein>
<sequence length="283" mass="31318">MSTAIALQDMRPTDPNTQQAGILRQRHRSPSQHGIKEATITTHDSDSDWIMNPQDNSTSHLPVDSQSFVPTNTYWITPHGMLAKDIKILDLTSDITLPYTGLTSSYKDHVKITLKDHSFSPIFTVHRGNWWGLKYSITDAEGGTVADWKHPWHSAGEAVLTFPDDSAHSSHAISLTNKRWGFRTETFTLNSVPFEWKMDSLWHSQDMTLCKIFGSGQSEKRVEVAKYAQKWWGGFVTGGTFVVDEGEVDGLVACLTLMVVLKKKRQRQAERSGGGGGGGGGGS</sequence>
<accession>A0ACB6QTB5</accession>
<name>A0ACB6QTB5_9PLEO</name>
<dbReference type="Proteomes" id="UP000799755">
    <property type="component" value="Unassembled WGS sequence"/>
</dbReference>
<comment type="caution">
    <text evidence="1">The sequence shown here is derived from an EMBL/GenBank/DDBJ whole genome shotgun (WGS) entry which is preliminary data.</text>
</comment>
<organism evidence="1 2">
    <name type="scientific">Lindgomyces ingoldianus</name>
    <dbReference type="NCBI Taxonomy" id="673940"/>
    <lineage>
        <taxon>Eukaryota</taxon>
        <taxon>Fungi</taxon>
        <taxon>Dikarya</taxon>
        <taxon>Ascomycota</taxon>
        <taxon>Pezizomycotina</taxon>
        <taxon>Dothideomycetes</taxon>
        <taxon>Pleosporomycetidae</taxon>
        <taxon>Pleosporales</taxon>
        <taxon>Lindgomycetaceae</taxon>
        <taxon>Lindgomyces</taxon>
    </lineage>
</organism>